<accession>A0A1R3XFU3</accession>
<dbReference type="PRINTS" id="PR01011">
    <property type="entry name" value="GLUTPROXDASE"/>
</dbReference>
<dbReference type="PANTHER" id="PTHR11592">
    <property type="entry name" value="GLUTATHIONE PEROXIDASE"/>
    <property type="match status" value="1"/>
</dbReference>
<feature type="domain" description="Thioredoxin" evidence="6">
    <location>
        <begin position="4"/>
        <end position="169"/>
    </location>
</feature>
<evidence type="ECO:0000256" key="5">
    <source>
        <dbReference type="RuleBase" id="RU000499"/>
    </source>
</evidence>
<dbReference type="CDD" id="cd00340">
    <property type="entry name" value="GSH_Peroxidase"/>
    <property type="match status" value="1"/>
</dbReference>
<comment type="similarity">
    <text evidence="1 5">Belongs to the glutathione peroxidase family.</text>
</comment>
<dbReference type="GO" id="GO:0004601">
    <property type="term" value="F:peroxidase activity"/>
    <property type="evidence" value="ECO:0007669"/>
    <property type="project" value="UniProtKB-KW"/>
</dbReference>
<evidence type="ECO:0000313" key="7">
    <source>
        <dbReference type="EMBL" id="SIT90159.1"/>
    </source>
</evidence>
<dbReference type="FunFam" id="3.40.30.10:FF:000010">
    <property type="entry name" value="Glutathione peroxidase"/>
    <property type="match status" value="1"/>
</dbReference>
<keyword evidence="2 5" id="KW-0575">Peroxidase</keyword>
<evidence type="ECO:0000256" key="1">
    <source>
        <dbReference type="ARBA" id="ARBA00006926"/>
    </source>
</evidence>
<evidence type="ECO:0000256" key="4">
    <source>
        <dbReference type="PIRSR" id="PIRSR000303-1"/>
    </source>
</evidence>
<feature type="active site" evidence="4">
    <location>
        <position position="42"/>
    </location>
</feature>
<dbReference type="GO" id="GO:0034599">
    <property type="term" value="P:cellular response to oxidative stress"/>
    <property type="evidence" value="ECO:0007669"/>
    <property type="project" value="TreeGrafter"/>
</dbReference>
<dbReference type="InterPro" id="IPR029760">
    <property type="entry name" value="GPX_CS"/>
</dbReference>
<sequence>MSTSQNNSPFYNLSATSLQGKEVNMEDFKGKVVLVVNTASHCGFTPQYEGLEDLYKKYKDDGLVILGFPCNQFGNQEPGGKEEIEQGCLINYGVSFPMMEKVDVNGSNAHPVFRYLKSELGGLLGSRVKWNFTKFLIDADGKPVKRYAPITKPEKLTPDIERLLPKAAAAPDKAQESNK</sequence>
<dbReference type="AlphaFoldDB" id="A0A1R3XFU3"/>
<gene>
    <name evidence="7" type="ORF">SAMN05444128_2224</name>
</gene>
<keyword evidence="8" id="KW-1185">Reference proteome</keyword>
<organism evidence="7 8">
    <name type="scientific">Pontibacter indicus</name>
    <dbReference type="NCBI Taxonomy" id="1317125"/>
    <lineage>
        <taxon>Bacteria</taxon>
        <taxon>Pseudomonadati</taxon>
        <taxon>Bacteroidota</taxon>
        <taxon>Cytophagia</taxon>
        <taxon>Cytophagales</taxon>
        <taxon>Hymenobacteraceae</taxon>
        <taxon>Pontibacter</taxon>
    </lineage>
</organism>
<dbReference type="InterPro" id="IPR029759">
    <property type="entry name" value="GPX_AS"/>
</dbReference>
<dbReference type="InterPro" id="IPR036249">
    <property type="entry name" value="Thioredoxin-like_sf"/>
</dbReference>
<dbReference type="RefSeq" id="WP_076668850.1">
    <property type="nucleotide sequence ID" value="NZ_FTPP01000002.1"/>
</dbReference>
<keyword evidence="3 5" id="KW-0560">Oxidoreductase</keyword>
<evidence type="ECO:0000256" key="3">
    <source>
        <dbReference type="ARBA" id="ARBA00023002"/>
    </source>
</evidence>
<dbReference type="SUPFAM" id="SSF52833">
    <property type="entry name" value="Thioredoxin-like"/>
    <property type="match status" value="1"/>
</dbReference>
<dbReference type="EMBL" id="FTPP01000002">
    <property type="protein sequence ID" value="SIT90159.1"/>
    <property type="molecule type" value="Genomic_DNA"/>
</dbReference>
<proteinExistence type="inferred from homology"/>
<evidence type="ECO:0000313" key="8">
    <source>
        <dbReference type="Proteomes" id="UP000187181"/>
    </source>
</evidence>
<dbReference type="InterPro" id="IPR013766">
    <property type="entry name" value="Thioredoxin_domain"/>
</dbReference>
<dbReference type="OrthoDB" id="9789406at2"/>
<dbReference type="Proteomes" id="UP000187181">
    <property type="component" value="Unassembled WGS sequence"/>
</dbReference>
<evidence type="ECO:0000259" key="6">
    <source>
        <dbReference type="PROSITE" id="PS51352"/>
    </source>
</evidence>
<dbReference type="Gene3D" id="3.40.30.10">
    <property type="entry name" value="Glutaredoxin"/>
    <property type="match status" value="1"/>
</dbReference>
<dbReference type="PROSITE" id="PS51355">
    <property type="entry name" value="GLUTATHIONE_PEROXID_3"/>
    <property type="match status" value="1"/>
</dbReference>
<evidence type="ECO:0000256" key="2">
    <source>
        <dbReference type="ARBA" id="ARBA00022559"/>
    </source>
</evidence>
<dbReference type="STRING" id="1317125.SAMN05444128_2224"/>
<dbReference type="PANTHER" id="PTHR11592:SF78">
    <property type="entry name" value="GLUTATHIONE PEROXIDASE"/>
    <property type="match status" value="1"/>
</dbReference>
<name>A0A1R3XFU3_9BACT</name>
<dbReference type="InterPro" id="IPR000889">
    <property type="entry name" value="Glutathione_peroxidase"/>
</dbReference>
<dbReference type="Pfam" id="PF00255">
    <property type="entry name" value="GSHPx"/>
    <property type="match status" value="1"/>
</dbReference>
<dbReference type="PROSITE" id="PS51352">
    <property type="entry name" value="THIOREDOXIN_2"/>
    <property type="match status" value="1"/>
</dbReference>
<reference evidence="8" key="1">
    <citation type="submission" date="2017-01" db="EMBL/GenBank/DDBJ databases">
        <authorList>
            <person name="Varghese N."/>
            <person name="Submissions S."/>
        </authorList>
    </citation>
    <scope>NUCLEOTIDE SEQUENCE [LARGE SCALE GENOMIC DNA]</scope>
    <source>
        <strain evidence="8">LP100</strain>
    </source>
</reference>
<dbReference type="PIRSF" id="PIRSF000303">
    <property type="entry name" value="Glutathion_perox"/>
    <property type="match status" value="1"/>
</dbReference>
<protein>
    <recommendedName>
        <fullName evidence="5">Glutathione peroxidase</fullName>
    </recommendedName>
</protein>
<dbReference type="PROSITE" id="PS00460">
    <property type="entry name" value="GLUTATHIONE_PEROXID_1"/>
    <property type="match status" value="1"/>
</dbReference>
<dbReference type="PROSITE" id="PS00763">
    <property type="entry name" value="GLUTATHIONE_PEROXID_2"/>
    <property type="match status" value="1"/>
</dbReference>